<reference evidence="1" key="1">
    <citation type="submission" date="2016-11" db="EMBL/GenBank/DDBJ databases">
        <title>The genome sequence of Colletotrichum cuscutae.</title>
        <authorList>
            <person name="Baroncelli R."/>
        </authorList>
    </citation>
    <scope>NUCLEOTIDE SEQUENCE</scope>
    <source>
        <strain evidence="1">IMI 304802</strain>
    </source>
</reference>
<evidence type="ECO:0000313" key="2">
    <source>
        <dbReference type="Proteomes" id="UP001239213"/>
    </source>
</evidence>
<dbReference type="AlphaFoldDB" id="A0AAI9V7C1"/>
<sequence>VSHRRSLSLSLCVWSPCHQTSTFEFFLFSYTPHPPNSPLSLSPSRLHRRLDTCVTLLRSSTHH</sequence>
<keyword evidence="2" id="KW-1185">Reference proteome</keyword>
<evidence type="ECO:0000313" key="1">
    <source>
        <dbReference type="EMBL" id="KAK1473120.1"/>
    </source>
</evidence>
<proteinExistence type="predicted"/>
<gene>
    <name evidence="1" type="ORF">CCUS01_05727</name>
</gene>
<name>A0AAI9V7C1_9PEZI</name>
<dbReference type="Proteomes" id="UP001239213">
    <property type="component" value="Unassembled WGS sequence"/>
</dbReference>
<organism evidence="1 2">
    <name type="scientific">Colletotrichum cuscutae</name>
    <dbReference type="NCBI Taxonomy" id="1209917"/>
    <lineage>
        <taxon>Eukaryota</taxon>
        <taxon>Fungi</taxon>
        <taxon>Dikarya</taxon>
        <taxon>Ascomycota</taxon>
        <taxon>Pezizomycotina</taxon>
        <taxon>Sordariomycetes</taxon>
        <taxon>Hypocreomycetidae</taxon>
        <taxon>Glomerellales</taxon>
        <taxon>Glomerellaceae</taxon>
        <taxon>Colletotrichum</taxon>
        <taxon>Colletotrichum acutatum species complex</taxon>
    </lineage>
</organism>
<comment type="caution">
    <text evidence="1">The sequence shown here is derived from an EMBL/GenBank/DDBJ whole genome shotgun (WGS) entry which is preliminary data.</text>
</comment>
<feature type="non-terminal residue" evidence="1">
    <location>
        <position position="1"/>
    </location>
</feature>
<dbReference type="EMBL" id="MPDP01000179">
    <property type="protein sequence ID" value="KAK1473120.1"/>
    <property type="molecule type" value="Genomic_DNA"/>
</dbReference>
<protein>
    <submittedName>
        <fullName evidence="1">Uncharacterized protein</fullName>
    </submittedName>
</protein>
<accession>A0AAI9V7C1</accession>